<comment type="caution">
    <text evidence="4">The sequence shown here is derived from an EMBL/GenBank/DDBJ whole genome shotgun (WGS) entry which is preliminary data.</text>
</comment>
<accession>A0AAW3H582</accession>
<feature type="chain" id="PRO_5043744416" evidence="2">
    <location>
        <begin position="20"/>
        <end position="369"/>
    </location>
</feature>
<dbReference type="InterPro" id="IPR029050">
    <property type="entry name" value="Immunoprotect_excell_Ig-like"/>
</dbReference>
<dbReference type="Pfam" id="PF11611">
    <property type="entry name" value="DUF4352"/>
    <property type="match status" value="1"/>
</dbReference>
<evidence type="ECO:0000259" key="3">
    <source>
        <dbReference type="Pfam" id="PF11611"/>
    </source>
</evidence>
<feature type="signal peptide" evidence="2">
    <location>
        <begin position="1"/>
        <end position="19"/>
    </location>
</feature>
<evidence type="ECO:0000313" key="4">
    <source>
        <dbReference type="EMBL" id="KJQ56665.1"/>
    </source>
</evidence>
<feature type="domain" description="DUF4352" evidence="3">
    <location>
        <begin position="58"/>
        <end position="155"/>
    </location>
</feature>
<sequence>MKKIFQYVAILVAGFSLMACDLLPGQSKGGGTPAEQKEAKSGALSASNKEIEMKVKGGQYILPSDGKENSKYLALELEIKNKSDETVRISPSDIDIYNPNGEKVKLSRVSDYKHGFETIQFDNLSAGKSLSGYLVFEVETNGKYELEYEKKIYNPKQKIKGFKLTIDPAKYPNQVAESKKLAFDYLNTVFLGGKAKSKDEDKSSGGKEDFVLGGDLSQNESDFRAAFTEDFKRKLHDYPFTDDEVNAFIDSYVEMNAKRAEISYRVTQYLPNAVVIKIRPKTISLSRTILNHRKAFYEKHRSEYANLTEINKAIDKNYADVMTAGLDSHPLLTTESEYQLTFVKTDGKWVVEPDYTYDSIVVAFEGDIS</sequence>
<dbReference type="InterPro" id="IPR029051">
    <property type="entry name" value="DUF4352"/>
</dbReference>
<name>A0AAW3H582_STRGN</name>
<dbReference type="PROSITE" id="PS51257">
    <property type="entry name" value="PROKAR_LIPOPROTEIN"/>
    <property type="match status" value="1"/>
</dbReference>
<reference evidence="4 5" key="1">
    <citation type="submission" date="2015-02" db="EMBL/GenBank/DDBJ databases">
        <title>Evolution of amylase-binding proteins of oral streptococcal species.</title>
        <authorList>
            <person name="Haase E.M."/>
        </authorList>
    </citation>
    <scope>NUCLEOTIDE SEQUENCE [LARGE SCALE GENOMIC DNA]</scope>
    <source>
        <strain evidence="4 5">G9B</strain>
    </source>
</reference>
<protein>
    <submittedName>
        <fullName evidence="4">Telomeric repeat-binding factor 2</fullName>
    </submittedName>
</protein>
<organism evidence="4 5">
    <name type="scientific">Streptococcus gordonii</name>
    <dbReference type="NCBI Taxonomy" id="1302"/>
    <lineage>
        <taxon>Bacteria</taxon>
        <taxon>Bacillati</taxon>
        <taxon>Bacillota</taxon>
        <taxon>Bacilli</taxon>
        <taxon>Lactobacillales</taxon>
        <taxon>Streptococcaceae</taxon>
        <taxon>Streptococcus</taxon>
    </lineage>
</organism>
<evidence type="ECO:0000256" key="2">
    <source>
        <dbReference type="SAM" id="SignalP"/>
    </source>
</evidence>
<dbReference type="AlphaFoldDB" id="A0AAW3H582"/>
<dbReference type="Proteomes" id="UP000033658">
    <property type="component" value="Unassembled WGS sequence"/>
</dbReference>
<dbReference type="EMBL" id="JYGL01000002">
    <property type="protein sequence ID" value="KJQ56665.1"/>
    <property type="molecule type" value="Genomic_DNA"/>
</dbReference>
<keyword evidence="1 2" id="KW-0732">Signal</keyword>
<evidence type="ECO:0000256" key="1">
    <source>
        <dbReference type="ARBA" id="ARBA00022729"/>
    </source>
</evidence>
<proteinExistence type="predicted"/>
<dbReference type="RefSeq" id="WP_045505709.1">
    <property type="nucleotide sequence ID" value="NZ_CABEIB010000003.1"/>
</dbReference>
<gene>
    <name evidence="4" type="ORF">TZ86_02001</name>
</gene>
<evidence type="ECO:0000313" key="5">
    <source>
        <dbReference type="Proteomes" id="UP000033658"/>
    </source>
</evidence>
<dbReference type="Gene3D" id="2.60.40.1240">
    <property type="match status" value="1"/>
</dbReference>